<feature type="domain" description="p-hydroxybenzoic acid efflux pump subunit AaeA-like beta-barrel" evidence="4">
    <location>
        <begin position="257"/>
        <end position="354"/>
    </location>
</feature>
<evidence type="ECO:0000259" key="3">
    <source>
        <dbReference type="Pfam" id="PF25917"/>
    </source>
</evidence>
<reference evidence="5 6" key="1">
    <citation type="submission" date="2018-08" db="EMBL/GenBank/DDBJ databases">
        <authorList>
            <person name="Khan S.A."/>
        </authorList>
    </citation>
    <scope>NUCLEOTIDE SEQUENCE [LARGE SCALE GENOMIC DNA]</scope>
    <source>
        <strain evidence="5 6">GTF-13</strain>
    </source>
</reference>
<dbReference type="EMBL" id="QWEZ01000001">
    <property type="protein sequence ID" value="RRJ85417.1"/>
    <property type="molecule type" value="Genomic_DNA"/>
</dbReference>
<gene>
    <name evidence="5" type="ORF">D0544_02405</name>
</gene>
<proteinExistence type="inferred from homology"/>
<evidence type="ECO:0000259" key="4">
    <source>
        <dbReference type="Pfam" id="PF25963"/>
    </source>
</evidence>
<evidence type="ECO:0000256" key="1">
    <source>
        <dbReference type="ARBA" id="ARBA00009477"/>
    </source>
</evidence>
<dbReference type="Proteomes" id="UP000280792">
    <property type="component" value="Unassembled WGS sequence"/>
</dbReference>
<dbReference type="Pfam" id="PF25963">
    <property type="entry name" value="Beta-barrel_AAEA"/>
    <property type="match status" value="1"/>
</dbReference>
<sequence length="372" mass="40523">MHKYLLTGLVIALAVIGLVYKYWDYVVNPWTRDGQVRAEVVQVTPRVSGPIVELAVKDNQFVQQGALLFRVDPRTYQAAFDQAQAQYDKALDNYQSMLKQVDAAAARVEVARAAVAQAQSAIKESESEIAKDRAEFRRQQELLPQRATSQRSLDLARASYEVSVEKREGALASLTQSQASLSQAQADLGVARANLGAPGESNAGIRTARAALEEARLNLQFTEVRAPVSGFVTNLTLRIGTQAVANQPMVALIDSNSFWVQGFFRETLMEQIRVGNPAVVTLMSYPDKPLVGVVDSIGWGIAQQDGSTGYELLPAVNPSFEWIRLAERIPVRIHLTEIPKGVSLRAGTTASVLIRTGSGRSSPPVALPTPLQ</sequence>
<dbReference type="Gene3D" id="1.10.287.470">
    <property type="entry name" value="Helix hairpin bin"/>
    <property type="match status" value="2"/>
</dbReference>
<organism evidence="5 6">
    <name type="scientific">Aestuariirhabdus litorea</name>
    <dbReference type="NCBI Taxonomy" id="2528527"/>
    <lineage>
        <taxon>Bacteria</taxon>
        <taxon>Pseudomonadati</taxon>
        <taxon>Pseudomonadota</taxon>
        <taxon>Gammaproteobacteria</taxon>
        <taxon>Oceanospirillales</taxon>
        <taxon>Aestuariirhabdaceae</taxon>
        <taxon>Aestuariirhabdus</taxon>
    </lineage>
</organism>
<dbReference type="Gene3D" id="2.40.30.170">
    <property type="match status" value="1"/>
</dbReference>
<protein>
    <submittedName>
        <fullName evidence="5">HlyD family secretion protein</fullName>
    </submittedName>
</protein>
<keyword evidence="2" id="KW-0175">Coiled coil</keyword>
<dbReference type="SUPFAM" id="SSF111369">
    <property type="entry name" value="HlyD-like secretion proteins"/>
    <property type="match status" value="2"/>
</dbReference>
<accession>A0A3P3VSX6</accession>
<dbReference type="Pfam" id="PF25917">
    <property type="entry name" value="BSH_RND"/>
    <property type="match status" value="1"/>
</dbReference>
<evidence type="ECO:0000313" key="6">
    <source>
        <dbReference type="Proteomes" id="UP000280792"/>
    </source>
</evidence>
<name>A0A3P3VSX6_9GAMM</name>
<comment type="similarity">
    <text evidence="1">Belongs to the membrane fusion protein (MFP) (TC 8.A.1) family.</text>
</comment>
<evidence type="ECO:0000313" key="5">
    <source>
        <dbReference type="EMBL" id="RRJ85417.1"/>
    </source>
</evidence>
<comment type="caution">
    <text evidence="5">The sequence shown here is derived from an EMBL/GenBank/DDBJ whole genome shotgun (WGS) entry which is preliminary data.</text>
</comment>
<dbReference type="InterPro" id="IPR058634">
    <property type="entry name" value="AaeA-lik-b-barrel"/>
</dbReference>
<feature type="coiled-coil region" evidence="2">
    <location>
        <begin position="80"/>
        <end position="142"/>
    </location>
</feature>
<dbReference type="InterPro" id="IPR050393">
    <property type="entry name" value="MFP_Efflux_Pump"/>
</dbReference>
<dbReference type="InterPro" id="IPR058625">
    <property type="entry name" value="MdtA-like_BSH"/>
</dbReference>
<dbReference type="AlphaFoldDB" id="A0A3P3VSX6"/>
<feature type="domain" description="Multidrug resistance protein MdtA-like barrel-sandwich hybrid" evidence="3">
    <location>
        <begin position="39"/>
        <end position="253"/>
    </location>
</feature>
<dbReference type="Gene3D" id="2.40.50.100">
    <property type="match status" value="1"/>
</dbReference>
<dbReference type="PANTHER" id="PTHR30367">
    <property type="entry name" value="P-HYDROXYBENZOIC ACID EFFLUX PUMP SUBUNIT AAEA-RELATED"/>
    <property type="match status" value="1"/>
</dbReference>
<evidence type="ECO:0000256" key="2">
    <source>
        <dbReference type="SAM" id="Coils"/>
    </source>
</evidence>
<dbReference type="PRINTS" id="PR01490">
    <property type="entry name" value="RTXTOXIND"/>
</dbReference>
<reference evidence="5 6" key="2">
    <citation type="submission" date="2018-12" db="EMBL/GenBank/DDBJ databases">
        <title>Simiduia agarivorans gen. nov., sp. nov., a marine, agarolytic bacterium isolated from shallow coastal water from Keelung, Taiwan.</title>
        <authorList>
            <person name="Shieh W.Y."/>
        </authorList>
    </citation>
    <scope>NUCLEOTIDE SEQUENCE [LARGE SCALE GENOMIC DNA]</scope>
    <source>
        <strain evidence="5 6">GTF-13</strain>
    </source>
</reference>
<keyword evidence="6" id="KW-1185">Reference proteome</keyword>
<dbReference type="PANTHER" id="PTHR30367:SF1">
    <property type="entry name" value="MULTIDRUG RESISTANCE PROTEIN MDTN"/>
    <property type="match status" value="1"/>
</dbReference>